<proteinExistence type="predicted"/>
<evidence type="ECO:0000313" key="2">
    <source>
        <dbReference type="Proteomes" id="UP001215280"/>
    </source>
</evidence>
<evidence type="ECO:0000313" key="1">
    <source>
        <dbReference type="EMBL" id="KAJ7740207.1"/>
    </source>
</evidence>
<protein>
    <submittedName>
        <fullName evidence="1">Uncharacterized protein</fullName>
    </submittedName>
</protein>
<name>A0AAD7N0H0_9AGAR</name>
<organism evidence="1 2">
    <name type="scientific">Mycena maculata</name>
    <dbReference type="NCBI Taxonomy" id="230809"/>
    <lineage>
        <taxon>Eukaryota</taxon>
        <taxon>Fungi</taxon>
        <taxon>Dikarya</taxon>
        <taxon>Basidiomycota</taxon>
        <taxon>Agaricomycotina</taxon>
        <taxon>Agaricomycetes</taxon>
        <taxon>Agaricomycetidae</taxon>
        <taxon>Agaricales</taxon>
        <taxon>Marasmiineae</taxon>
        <taxon>Mycenaceae</taxon>
        <taxon>Mycena</taxon>
    </lineage>
</organism>
<dbReference type="AlphaFoldDB" id="A0AAD7N0H0"/>
<accession>A0AAD7N0H0</accession>
<gene>
    <name evidence="1" type="ORF">DFH07DRAFT_68338</name>
</gene>
<sequence length="184" mass="20426">MDFFSRIDSFPRVAPDIKIEENDEAQLLSKLQECSLEPILGSRNLPQLLSMADAFNKYYDEPSAEKAISDAIAQHFAEGAHLQSRSESAVNLMPALHLAYRLGDYGLIDLVEGAGIQQLHASATEFATTLHTMTRYFPADSKAERNFVLDNRTAAVFKLMDDFGSQTAQTRNVLALAKNMRQGV</sequence>
<dbReference type="EMBL" id="JARJLG010000128">
    <property type="protein sequence ID" value="KAJ7740207.1"/>
    <property type="molecule type" value="Genomic_DNA"/>
</dbReference>
<reference evidence="1" key="1">
    <citation type="submission" date="2023-03" db="EMBL/GenBank/DDBJ databases">
        <title>Massive genome expansion in bonnet fungi (Mycena s.s.) driven by repeated elements and novel gene families across ecological guilds.</title>
        <authorList>
            <consortium name="Lawrence Berkeley National Laboratory"/>
            <person name="Harder C.B."/>
            <person name="Miyauchi S."/>
            <person name="Viragh M."/>
            <person name="Kuo A."/>
            <person name="Thoen E."/>
            <person name="Andreopoulos B."/>
            <person name="Lu D."/>
            <person name="Skrede I."/>
            <person name="Drula E."/>
            <person name="Henrissat B."/>
            <person name="Morin E."/>
            <person name="Kohler A."/>
            <person name="Barry K."/>
            <person name="LaButti K."/>
            <person name="Morin E."/>
            <person name="Salamov A."/>
            <person name="Lipzen A."/>
            <person name="Mereny Z."/>
            <person name="Hegedus B."/>
            <person name="Baldrian P."/>
            <person name="Stursova M."/>
            <person name="Weitz H."/>
            <person name="Taylor A."/>
            <person name="Grigoriev I.V."/>
            <person name="Nagy L.G."/>
            <person name="Martin F."/>
            <person name="Kauserud H."/>
        </authorList>
    </citation>
    <scope>NUCLEOTIDE SEQUENCE</scope>
    <source>
        <strain evidence="1">CBHHK188m</strain>
    </source>
</reference>
<comment type="caution">
    <text evidence="1">The sequence shown here is derived from an EMBL/GenBank/DDBJ whole genome shotgun (WGS) entry which is preliminary data.</text>
</comment>
<dbReference type="Proteomes" id="UP001215280">
    <property type="component" value="Unassembled WGS sequence"/>
</dbReference>
<keyword evidence="2" id="KW-1185">Reference proteome</keyword>